<evidence type="ECO:0000256" key="6">
    <source>
        <dbReference type="SAM" id="Phobius"/>
    </source>
</evidence>
<keyword evidence="3 6" id="KW-0812">Transmembrane</keyword>
<dbReference type="AlphaFoldDB" id="A0A100YWX5"/>
<dbReference type="SUPFAM" id="SSF144083">
    <property type="entry name" value="Magnesium transport protein CorA, transmembrane region"/>
    <property type="match status" value="1"/>
</dbReference>
<organism evidence="7 8">
    <name type="scientific">Tractidigestivibacter scatoligenes</name>
    <name type="common">Olsenella scatoligenes</name>
    <dbReference type="NCBI Taxonomy" id="1299998"/>
    <lineage>
        <taxon>Bacteria</taxon>
        <taxon>Bacillati</taxon>
        <taxon>Actinomycetota</taxon>
        <taxon>Coriobacteriia</taxon>
        <taxon>Coriobacteriales</taxon>
        <taxon>Atopobiaceae</taxon>
        <taxon>Tractidigestivibacter</taxon>
    </lineage>
</organism>
<dbReference type="InterPro" id="IPR045863">
    <property type="entry name" value="CorA_TM1_TM2"/>
</dbReference>
<keyword evidence="8" id="KW-1185">Reference proteome</keyword>
<evidence type="ECO:0000313" key="7">
    <source>
        <dbReference type="EMBL" id="KUH59206.1"/>
    </source>
</evidence>
<feature type="transmembrane region" description="Helical" evidence="6">
    <location>
        <begin position="301"/>
        <end position="320"/>
    </location>
</feature>
<reference evidence="7 8" key="1">
    <citation type="submission" date="2015-12" db="EMBL/GenBank/DDBJ databases">
        <title>Draft Genome Sequence of Olsenella scatoligenes SK9K4T; a Producer of 3-Methylindole- (skatole) and 4-Methylphenol- (p-cresol) Isolated from Pig Feces.</title>
        <authorList>
            <person name="Li X."/>
            <person name="Borg B."/>
            <person name="Canibe N."/>
        </authorList>
    </citation>
    <scope>NUCLEOTIDE SEQUENCE [LARGE SCALE GENOMIC DNA]</scope>
    <source>
        <strain evidence="7 8">SK9K4</strain>
    </source>
</reference>
<dbReference type="STRING" id="1299998.AUL39_02420"/>
<keyword evidence="5 6" id="KW-0472">Membrane</keyword>
<dbReference type="PANTHER" id="PTHR47891">
    <property type="entry name" value="TRANSPORTER-RELATED"/>
    <property type="match status" value="1"/>
</dbReference>
<sequence length="326" mass="37590">MIECFKTTVEEDESGEKVFLTSRVAGPCPGCWVSVVAPTKRERAWMQNEMGVIPDFVASALDDEESSRIERDDETRQVLVIVDCPFVEDKSEAESTSIVQYDTHPLAVLFLPEKDLVMTVSLKENWTVSALESGRVRDINTTQRTRFLLQILLHISKRYQIDLRSVNRQFRENERELRRSMRNEELIKMLGFEKSLVYFSTSLKALDTTIQRISYGRILKLYDEDRDLLNDTSVEVKQAIEMCEIYTQVYNETMETFGSIINNNLNLTMRTLAIITLVLSVPTTVFSFYGMNTGLPMDETWVFPVILSLALSVFATFWILKSRVLR</sequence>
<dbReference type="InterPro" id="IPR047199">
    <property type="entry name" value="CorA-like"/>
</dbReference>
<evidence type="ECO:0000256" key="5">
    <source>
        <dbReference type="ARBA" id="ARBA00023136"/>
    </source>
</evidence>
<dbReference type="InterPro" id="IPR045861">
    <property type="entry name" value="CorA_cytoplasmic_dom"/>
</dbReference>
<dbReference type="InterPro" id="IPR002523">
    <property type="entry name" value="MgTranspt_CorA/ZnTranspt_ZntB"/>
</dbReference>
<name>A0A100YWX5_TRASO</name>
<evidence type="ECO:0000256" key="3">
    <source>
        <dbReference type="ARBA" id="ARBA00022692"/>
    </source>
</evidence>
<dbReference type="GO" id="GO:0016020">
    <property type="term" value="C:membrane"/>
    <property type="evidence" value="ECO:0007669"/>
    <property type="project" value="UniProtKB-SubCell"/>
</dbReference>
<evidence type="ECO:0000256" key="4">
    <source>
        <dbReference type="ARBA" id="ARBA00022989"/>
    </source>
</evidence>
<evidence type="ECO:0000256" key="1">
    <source>
        <dbReference type="ARBA" id="ARBA00004141"/>
    </source>
</evidence>
<dbReference type="RefSeq" id="WP_059053241.1">
    <property type="nucleotide sequence ID" value="NZ_LOJF01000001.1"/>
</dbReference>
<gene>
    <name evidence="7" type="ORF">AUL39_02420</name>
</gene>
<feature type="transmembrane region" description="Helical" evidence="6">
    <location>
        <begin position="271"/>
        <end position="289"/>
    </location>
</feature>
<evidence type="ECO:0000256" key="2">
    <source>
        <dbReference type="ARBA" id="ARBA00009765"/>
    </source>
</evidence>
<comment type="subcellular location">
    <subcellularLocation>
        <location evidence="1">Membrane</location>
        <topology evidence="1">Multi-pass membrane protein</topology>
    </subcellularLocation>
</comment>
<dbReference type="Pfam" id="PF01544">
    <property type="entry name" value="CorA"/>
    <property type="match status" value="1"/>
</dbReference>
<dbReference type="SUPFAM" id="SSF143865">
    <property type="entry name" value="CorA soluble domain-like"/>
    <property type="match status" value="1"/>
</dbReference>
<accession>A0A100YWX5</accession>
<dbReference type="CDD" id="cd12827">
    <property type="entry name" value="EcCorA_ZntB-like_u2"/>
    <property type="match status" value="1"/>
</dbReference>
<dbReference type="GO" id="GO:0046873">
    <property type="term" value="F:metal ion transmembrane transporter activity"/>
    <property type="evidence" value="ECO:0007669"/>
    <property type="project" value="InterPro"/>
</dbReference>
<comment type="caution">
    <text evidence="7">The sequence shown here is derived from an EMBL/GenBank/DDBJ whole genome shotgun (WGS) entry which is preliminary data.</text>
</comment>
<proteinExistence type="inferred from homology"/>
<protein>
    <submittedName>
        <fullName evidence="7">Magnesium transporter</fullName>
    </submittedName>
</protein>
<dbReference type="Gene3D" id="3.30.460.20">
    <property type="entry name" value="CorA soluble domain-like"/>
    <property type="match status" value="1"/>
</dbReference>
<comment type="similarity">
    <text evidence="2">Belongs to the CorA metal ion transporter (MIT) (TC 1.A.35) family.</text>
</comment>
<evidence type="ECO:0000313" key="8">
    <source>
        <dbReference type="Proteomes" id="UP000054078"/>
    </source>
</evidence>
<dbReference type="PANTHER" id="PTHR47891:SF2">
    <property type="entry name" value="MAGNESIUM AND COBALT TRANSPORTER"/>
    <property type="match status" value="1"/>
</dbReference>
<dbReference type="Gene3D" id="1.20.58.340">
    <property type="entry name" value="Magnesium transport protein CorA, transmembrane region"/>
    <property type="match status" value="1"/>
</dbReference>
<dbReference type="EMBL" id="LOJF01000001">
    <property type="protein sequence ID" value="KUH59206.1"/>
    <property type="molecule type" value="Genomic_DNA"/>
</dbReference>
<keyword evidence="4 6" id="KW-1133">Transmembrane helix</keyword>
<dbReference type="Proteomes" id="UP000054078">
    <property type="component" value="Unassembled WGS sequence"/>
</dbReference>